<keyword evidence="6" id="KW-1185">Reference proteome</keyword>
<dbReference type="KEGG" id="bfu:BCIN_11g03100"/>
<dbReference type="VEuPathDB" id="FungiDB:Bcin11g03100"/>
<protein>
    <recommendedName>
        <fullName evidence="4">Ribosomal protein L9 domain-containing protein</fullName>
    </recommendedName>
</protein>
<organism evidence="5 6">
    <name type="scientific">Botryotinia fuckeliana (strain B05.10)</name>
    <name type="common">Noble rot fungus</name>
    <name type="synonym">Botrytis cinerea</name>
    <dbReference type="NCBI Taxonomy" id="332648"/>
    <lineage>
        <taxon>Eukaryota</taxon>
        <taxon>Fungi</taxon>
        <taxon>Dikarya</taxon>
        <taxon>Ascomycota</taxon>
        <taxon>Pezizomycotina</taxon>
        <taxon>Leotiomycetes</taxon>
        <taxon>Helotiales</taxon>
        <taxon>Sclerotiniaceae</taxon>
        <taxon>Botrytis</taxon>
    </lineage>
</organism>
<dbReference type="Proteomes" id="UP000001798">
    <property type="component" value="Chromosome 11"/>
</dbReference>
<dbReference type="InterPro" id="IPR036935">
    <property type="entry name" value="Ribosomal_bL9_N_sf"/>
</dbReference>
<dbReference type="GO" id="GO:0003735">
    <property type="term" value="F:structural constituent of ribosome"/>
    <property type="evidence" value="ECO:0007669"/>
    <property type="project" value="InterPro"/>
</dbReference>
<name>A0A384JWU4_BOTFB</name>
<evidence type="ECO:0000259" key="4">
    <source>
        <dbReference type="Pfam" id="PF01281"/>
    </source>
</evidence>
<dbReference type="InterPro" id="IPR036791">
    <property type="entry name" value="Ribosomal_bL9_C_sf"/>
</dbReference>
<dbReference type="Gene3D" id="3.40.5.10">
    <property type="entry name" value="Ribosomal protein L9, N-terminal domain"/>
    <property type="match status" value="1"/>
</dbReference>
<feature type="domain" description="Ribosomal protein L9" evidence="4">
    <location>
        <begin position="51"/>
        <end position="93"/>
    </location>
</feature>
<dbReference type="OMA" id="RNRWFPA"/>
<dbReference type="SUPFAM" id="SSF55658">
    <property type="entry name" value="L9 N-domain-like"/>
    <property type="match status" value="1"/>
</dbReference>
<evidence type="ECO:0000256" key="2">
    <source>
        <dbReference type="ARBA" id="ARBA00022980"/>
    </source>
</evidence>
<keyword evidence="2" id="KW-0689">Ribosomal protein</keyword>
<reference evidence="5 6" key="3">
    <citation type="journal article" date="2017" name="Mol. Plant Pathol.">
        <title>A gapless genome sequence of the fungus Botrytis cinerea.</title>
        <authorList>
            <person name="Van Kan J.A."/>
            <person name="Stassen J.H."/>
            <person name="Mosbach A."/>
            <person name="Van Der Lee T.A."/>
            <person name="Faino L."/>
            <person name="Farmer A.D."/>
            <person name="Papasotiriou D.G."/>
            <person name="Zhou S."/>
            <person name="Seidl M.F."/>
            <person name="Cottam E."/>
            <person name="Edel D."/>
            <person name="Hahn M."/>
            <person name="Schwartz D.C."/>
            <person name="Dietrich R.A."/>
            <person name="Widdison S."/>
            <person name="Scalliet G."/>
        </authorList>
    </citation>
    <scope>NUCLEOTIDE SEQUENCE [LARGE SCALE GENOMIC DNA]</scope>
    <source>
        <strain evidence="5 6">B05.10</strain>
    </source>
</reference>
<keyword evidence="3" id="KW-0687">Ribonucleoprotein</keyword>
<dbReference type="InterPro" id="IPR009027">
    <property type="entry name" value="Ribosomal_bL9/RNase_H1_N"/>
</dbReference>
<dbReference type="GO" id="GO:0005840">
    <property type="term" value="C:ribosome"/>
    <property type="evidence" value="ECO:0007669"/>
    <property type="project" value="UniProtKB-KW"/>
</dbReference>
<dbReference type="GO" id="GO:1990904">
    <property type="term" value="C:ribonucleoprotein complex"/>
    <property type="evidence" value="ECO:0007669"/>
    <property type="project" value="UniProtKB-KW"/>
</dbReference>
<dbReference type="PANTHER" id="PTHR21368">
    <property type="entry name" value="50S RIBOSOMAL PROTEIN L9"/>
    <property type="match status" value="1"/>
</dbReference>
<evidence type="ECO:0000313" key="5">
    <source>
        <dbReference type="EMBL" id="ATZ55001.1"/>
    </source>
</evidence>
<dbReference type="GO" id="GO:0006412">
    <property type="term" value="P:translation"/>
    <property type="evidence" value="ECO:0007669"/>
    <property type="project" value="InterPro"/>
</dbReference>
<dbReference type="InterPro" id="IPR020070">
    <property type="entry name" value="Ribosomal_bL9_N"/>
</dbReference>
<dbReference type="EMBL" id="CP009815">
    <property type="protein sequence ID" value="ATZ55001.1"/>
    <property type="molecule type" value="Genomic_DNA"/>
</dbReference>
<evidence type="ECO:0000256" key="1">
    <source>
        <dbReference type="ARBA" id="ARBA00010605"/>
    </source>
</evidence>
<dbReference type="GeneID" id="5437403"/>
<reference evidence="5 6" key="1">
    <citation type="journal article" date="2011" name="PLoS Genet.">
        <title>Genomic analysis of the necrotrophic fungal pathogens Sclerotinia sclerotiorum and Botrytis cinerea.</title>
        <authorList>
            <person name="Amselem J."/>
            <person name="Cuomo C.A."/>
            <person name="van Kan J.A."/>
            <person name="Viaud M."/>
            <person name="Benito E.P."/>
            <person name="Couloux A."/>
            <person name="Coutinho P.M."/>
            <person name="de Vries R.P."/>
            <person name="Dyer P.S."/>
            <person name="Fillinger S."/>
            <person name="Fournier E."/>
            <person name="Gout L."/>
            <person name="Hahn M."/>
            <person name="Kohn L."/>
            <person name="Lapalu N."/>
            <person name="Plummer K.M."/>
            <person name="Pradier J.M."/>
            <person name="Quevillon E."/>
            <person name="Sharon A."/>
            <person name="Simon A."/>
            <person name="ten Have A."/>
            <person name="Tudzynski B."/>
            <person name="Tudzynski P."/>
            <person name="Wincker P."/>
            <person name="Andrew M."/>
            <person name="Anthouard V."/>
            <person name="Beever R.E."/>
            <person name="Beffa R."/>
            <person name="Benoit I."/>
            <person name="Bouzid O."/>
            <person name="Brault B."/>
            <person name="Chen Z."/>
            <person name="Choquer M."/>
            <person name="Collemare J."/>
            <person name="Cotton P."/>
            <person name="Danchin E.G."/>
            <person name="Da Silva C."/>
            <person name="Gautier A."/>
            <person name="Giraud C."/>
            <person name="Giraud T."/>
            <person name="Gonzalez C."/>
            <person name="Grossetete S."/>
            <person name="Guldener U."/>
            <person name="Henrissat B."/>
            <person name="Howlett B.J."/>
            <person name="Kodira C."/>
            <person name="Kretschmer M."/>
            <person name="Lappartient A."/>
            <person name="Leroch M."/>
            <person name="Levis C."/>
            <person name="Mauceli E."/>
            <person name="Neuveglise C."/>
            <person name="Oeser B."/>
            <person name="Pearson M."/>
            <person name="Poulain J."/>
            <person name="Poussereau N."/>
            <person name="Quesneville H."/>
            <person name="Rascle C."/>
            <person name="Schumacher J."/>
            <person name="Segurens B."/>
            <person name="Sexton A."/>
            <person name="Silva E."/>
            <person name="Sirven C."/>
            <person name="Soanes D.M."/>
            <person name="Talbot N.J."/>
            <person name="Templeton M."/>
            <person name="Yandava C."/>
            <person name="Yarden O."/>
            <person name="Zeng Q."/>
            <person name="Rollins J.A."/>
            <person name="Lebrun M.H."/>
            <person name="Dickman M."/>
        </authorList>
    </citation>
    <scope>NUCLEOTIDE SEQUENCE [LARGE SCALE GENOMIC DNA]</scope>
    <source>
        <strain evidence="5 6">B05.10</strain>
    </source>
</reference>
<comment type="similarity">
    <text evidence="1">Belongs to the bacterial ribosomal protein bL9 family.</text>
</comment>
<sequence>MASLLQSRVPSCLACLRRTTGSFGDGLLFSSSQQVRGKKKLAKEKDHNVTIQLLKPVIGIGRKGRIVQVPPGLMRNKLYGRGFAVYVTPTESEQAGSRKNVSLPDSTFGKRKAIRIEPVQDQKKALKFLSGERRLNLKKVVELELLSPERSTAILSDLIPPYIDFFETAITVAPVPVKKVSPSLASSSSISAAASKNSTGKSEKVPIYGSVSTADIAAKMKTILGQDSEGKRVVFGPEDIKFVQETEETDRVKHLGIYEVDIQLRGAPEAVRRSIKINAQD</sequence>
<accession>A0A384JWU4</accession>
<dbReference type="Pfam" id="PF01281">
    <property type="entry name" value="Ribosomal_L9_N"/>
    <property type="match status" value="1"/>
</dbReference>
<dbReference type="InterPro" id="IPR000244">
    <property type="entry name" value="Ribosomal_bL9"/>
</dbReference>
<evidence type="ECO:0000313" key="6">
    <source>
        <dbReference type="Proteomes" id="UP000001798"/>
    </source>
</evidence>
<dbReference type="AlphaFoldDB" id="A0A384JWU4"/>
<dbReference type="RefSeq" id="XP_001556819.1">
    <property type="nucleotide sequence ID" value="XM_001556769.2"/>
</dbReference>
<dbReference type="Gene3D" id="3.10.430.100">
    <property type="entry name" value="Ribosomal protein L9, C-terminal domain"/>
    <property type="match status" value="1"/>
</dbReference>
<gene>
    <name evidence="5" type="ORF">BCIN_11g03100</name>
</gene>
<proteinExistence type="inferred from homology"/>
<reference evidence="5 6" key="2">
    <citation type="journal article" date="2012" name="Eukaryot. Cell">
        <title>Genome update of Botrytis cinerea strains B05.10 and T4.</title>
        <authorList>
            <person name="Staats M."/>
            <person name="van Kan J.A."/>
        </authorList>
    </citation>
    <scope>NUCLEOTIDE SEQUENCE [LARGE SCALE GENOMIC DNA]</scope>
    <source>
        <strain evidence="5 6">B05.10</strain>
    </source>
</reference>
<evidence type="ECO:0000256" key="3">
    <source>
        <dbReference type="ARBA" id="ARBA00023274"/>
    </source>
</evidence>
<dbReference type="OrthoDB" id="5555409at2759"/>